<dbReference type="InterPro" id="IPR013118">
    <property type="entry name" value="Mannitol_DH_C"/>
</dbReference>
<evidence type="ECO:0000259" key="4">
    <source>
        <dbReference type="Pfam" id="PF08125"/>
    </source>
</evidence>
<dbReference type="Gene3D" id="1.10.1040.10">
    <property type="entry name" value="N-(1-d-carboxylethyl)-l-norvaline Dehydrogenase, domain 2"/>
    <property type="match status" value="1"/>
</dbReference>
<dbReference type="Gene3D" id="3.40.50.720">
    <property type="entry name" value="NAD(P)-binding Rossmann-like Domain"/>
    <property type="match status" value="1"/>
</dbReference>
<name>A0A0D6DVW0_9LACT</name>
<dbReference type="InterPro" id="IPR008927">
    <property type="entry name" value="6-PGluconate_DH-like_C_sf"/>
</dbReference>
<comment type="catalytic activity">
    <reaction evidence="2">
        <text>D-mannitol 1-phosphate + NAD(+) = beta-D-fructose 6-phosphate + NADH + H(+)</text>
        <dbReference type="Rhea" id="RHEA:19661"/>
        <dbReference type="ChEBI" id="CHEBI:15378"/>
        <dbReference type="ChEBI" id="CHEBI:57540"/>
        <dbReference type="ChEBI" id="CHEBI:57634"/>
        <dbReference type="ChEBI" id="CHEBI:57945"/>
        <dbReference type="ChEBI" id="CHEBI:61381"/>
        <dbReference type="EC" id="1.1.1.17"/>
    </reaction>
</comment>
<dbReference type="Pfam" id="PF08125">
    <property type="entry name" value="Mannitol_dh_C"/>
    <property type="match status" value="1"/>
</dbReference>
<evidence type="ECO:0000256" key="2">
    <source>
        <dbReference type="ARBA" id="ARBA00048615"/>
    </source>
</evidence>
<dbReference type="InterPro" id="IPR013131">
    <property type="entry name" value="Mannitol_DH_N"/>
</dbReference>
<evidence type="ECO:0000313" key="6">
    <source>
        <dbReference type="Proteomes" id="UP000033166"/>
    </source>
</evidence>
<dbReference type="STRING" id="1364.LP2241_20299"/>
<evidence type="ECO:0000259" key="3">
    <source>
        <dbReference type="Pfam" id="PF01232"/>
    </source>
</evidence>
<dbReference type="RefSeq" id="WP_047915101.1">
    <property type="nucleotide sequence ID" value="NZ_LN774769.1"/>
</dbReference>
<proteinExistence type="predicted"/>
<feature type="domain" description="Mannitol dehydrogenase C-terminal" evidence="4">
    <location>
        <begin position="329"/>
        <end position="510"/>
    </location>
</feature>
<protein>
    <submittedName>
        <fullName evidence="5">Fructuronate reductase</fullName>
    </submittedName>
</protein>
<dbReference type="PANTHER" id="PTHR43362">
    <property type="entry name" value="MANNITOL DEHYDROGENASE DSF1-RELATED"/>
    <property type="match status" value="1"/>
</dbReference>
<feature type="domain" description="Mannitol dehydrogenase N-terminal" evidence="3">
    <location>
        <begin position="40"/>
        <end position="311"/>
    </location>
</feature>
<dbReference type="Pfam" id="PF01232">
    <property type="entry name" value="Mannitol_dh"/>
    <property type="match status" value="1"/>
</dbReference>
<reference evidence="6" key="1">
    <citation type="submission" date="2015-01" db="EMBL/GenBank/DDBJ databases">
        <authorList>
            <person name="Andreevskaya M."/>
        </authorList>
    </citation>
    <scope>NUCLEOTIDE SEQUENCE [LARGE SCALE GENOMIC DNA]</scope>
    <source>
        <strain evidence="6">MKFS47</strain>
    </source>
</reference>
<dbReference type="Proteomes" id="UP000033166">
    <property type="component" value="Chromosome I"/>
</dbReference>
<dbReference type="InterPro" id="IPR036291">
    <property type="entry name" value="NAD(P)-bd_dom_sf"/>
</dbReference>
<dbReference type="PANTHER" id="PTHR43362:SF1">
    <property type="entry name" value="MANNITOL DEHYDROGENASE 2-RELATED"/>
    <property type="match status" value="1"/>
</dbReference>
<dbReference type="GO" id="GO:0008926">
    <property type="term" value="F:mannitol-1-phosphate 5-dehydrogenase activity"/>
    <property type="evidence" value="ECO:0007669"/>
    <property type="project" value="UniProtKB-EC"/>
</dbReference>
<dbReference type="EMBL" id="LN774769">
    <property type="protein sequence ID" value="CEN27881.1"/>
    <property type="molecule type" value="Genomic_DNA"/>
</dbReference>
<dbReference type="SUPFAM" id="SSF51735">
    <property type="entry name" value="NAD(P)-binding Rossmann-fold domains"/>
    <property type="match status" value="1"/>
</dbReference>
<evidence type="ECO:0000313" key="5">
    <source>
        <dbReference type="EMBL" id="CEN27881.1"/>
    </source>
</evidence>
<dbReference type="KEGG" id="lpk:LACPI_0681"/>
<evidence type="ECO:0000256" key="1">
    <source>
        <dbReference type="ARBA" id="ARBA00023002"/>
    </source>
</evidence>
<organism evidence="5 6">
    <name type="scientific">Pseudolactococcus piscium MKFS47</name>
    <dbReference type="NCBI Taxonomy" id="297352"/>
    <lineage>
        <taxon>Bacteria</taxon>
        <taxon>Bacillati</taxon>
        <taxon>Bacillota</taxon>
        <taxon>Bacilli</taxon>
        <taxon>Lactobacillales</taxon>
        <taxon>Streptococcaceae</taxon>
        <taxon>Pseudolactococcus</taxon>
    </lineage>
</organism>
<dbReference type="InterPro" id="IPR000669">
    <property type="entry name" value="Mannitol_DH"/>
</dbReference>
<keyword evidence="1" id="KW-0560">Oxidoreductase</keyword>
<dbReference type="InterPro" id="IPR013328">
    <property type="entry name" value="6PGD_dom2"/>
</dbReference>
<sequence>MKLTDNYLTHSELFAQQAITIPNYDTSLIRQHTLDNPEWVHFGGGNLYRCFHAQVAQELLNSGDMTAGIVLVEIFGKDMIDELYHRFDNRSLTVVMKADGTFDRELVASTAESLFAHASRPADVARLRTVFQNPSLKLVTITITEKGYAIKDSSGKLLPKVVADTQAVVKFENMQHTMSQLACLLYERFIGGAAPLAVVSTDNFSHNGDRLKAAILEIAHSWQTAGYVTQAFIDYVSLGDKVSFPLSMIDRITPQPNQEIGKQLTDAGIDDMLPFISTTQGMRLSAFVNTEAVHYLAIEDDFPNGRPALDKASGVLLSNRDTINKADLMKVCTCLNPLHTTLAIFGCLLGFDRIYKEVNDQELLSLVEQIGFVEGLPVVENPGIIDPVAFMNEVIYQRFANPNIPDTPQRIAADTSQKIGIRFGETLKAYVLAPDKEVQTLTFIPLTIAAWCRYLLAVDDQGLPFEVSSDPLLDELQSHLSSVTLGDQADMRPVLEPILSNKRIFGVDLVEIGLSDKISEFFAQLIQGPASVRRVLKETLASHAKVIEK</sequence>
<accession>A0A0D6DVW0</accession>
<dbReference type="PRINTS" id="PR00084">
    <property type="entry name" value="MTLDHDRGNASE"/>
</dbReference>
<gene>
    <name evidence="5" type="primary">uxuB</name>
    <name evidence="5" type="ORF">LACPI_0681</name>
</gene>
<dbReference type="InterPro" id="IPR050988">
    <property type="entry name" value="Mannitol_DH/Oxidoreductase"/>
</dbReference>
<dbReference type="AlphaFoldDB" id="A0A0D6DVW0"/>
<dbReference type="HOGENOM" id="CLU_037833_0_0_9"/>
<dbReference type="SUPFAM" id="SSF48179">
    <property type="entry name" value="6-phosphogluconate dehydrogenase C-terminal domain-like"/>
    <property type="match status" value="1"/>
</dbReference>